<dbReference type="PROSITE" id="PS50263">
    <property type="entry name" value="CN_HYDROLASE"/>
    <property type="match status" value="1"/>
</dbReference>
<dbReference type="Gene3D" id="3.60.110.10">
    <property type="entry name" value="Carbon-nitrogen hydrolase"/>
    <property type="match status" value="1"/>
</dbReference>
<dbReference type="SUPFAM" id="SSF53335">
    <property type="entry name" value="S-adenosyl-L-methionine-dependent methyltransferases"/>
    <property type="match status" value="1"/>
</dbReference>
<feature type="domain" description="CN hydrolase" evidence="1">
    <location>
        <begin position="10"/>
        <end position="281"/>
    </location>
</feature>
<evidence type="ECO:0000313" key="3">
    <source>
        <dbReference type="Proteomes" id="UP001363151"/>
    </source>
</evidence>
<dbReference type="Pfam" id="PF00795">
    <property type="entry name" value="CN_hydrolase"/>
    <property type="match status" value="1"/>
</dbReference>
<dbReference type="InterPro" id="IPR003010">
    <property type="entry name" value="C-N_Hydrolase"/>
</dbReference>
<organism evidence="2 3">
    <name type="scientific">Aureococcus anophagefferens</name>
    <name type="common">Harmful bloom alga</name>
    <dbReference type="NCBI Taxonomy" id="44056"/>
    <lineage>
        <taxon>Eukaryota</taxon>
        <taxon>Sar</taxon>
        <taxon>Stramenopiles</taxon>
        <taxon>Ochrophyta</taxon>
        <taxon>Pelagophyceae</taxon>
        <taxon>Pelagomonadales</taxon>
        <taxon>Pelagomonadaceae</taxon>
        <taxon>Aureococcus</taxon>
    </lineage>
</organism>
<reference evidence="2 3" key="1">
    <citation type="submission" date="2024-03" db="EMBL/GenBank/DDBJ databases">
        <title>Aureococcus anophagefferens CCMP1851 and Kratosvirus quantuckense: Draft genome of a second virus-susceptible host strain in the model system.</title>
        <authorList>
            <person name="Chase E."/>
            <person name="Truchon A.R."/>
            <person name="Schepens W."/>
            <person name="Wilhelm S.W."/>
        </authorList>
    </citation>
    <scope>NUCLEOTIDE SEQUENCE [LARGE SCALE GENOMIC DNA]</scope>
    <source>
        <strain evidence="2 3">CCMP1851</strain>
    </source>
</reference>
<protein>
    <submittedName>
        <fullName evidence="2">Bis(5'-adenosyl)-triphosphatase</fullName>
    </submittedName>
</protein>
<dbReference type="PANTHER" id="PTHR23088">
    <property type="entry name" value="NITRILASE-RELATED"/>
    <property type="match status" value="1"/>
</dbReference>
<evidence type="ECO:0000259" key="1">
    <source>
        <dbReference type="PROSITE" id="PS50263"/>
    </source>
</evidence>
<proteinExistence type="predicted"/>
<dbReference type="PANTHER" id="PTHR23088:SF27">
    <property type="entry name" value="DEAMINATED GLUTATHIONE AMIDASE"/>
    <property type="match status" value="1"/>
</dbReference>
<sequence>MSAQLSRVLRRVGVGQLTATSDHASNLAAASQLCRQAKSAGACLLCLPEAFSFIGAAAAETVAQAEPLDGPRLGAYRALAREHGLWLSLGGFHEAGAPGGRVFNTHVVLDAAGATRAEYRKIHLFDVDVPDGPVLMESRSTAPGAAACVVVDASDELGFTFGLTTCYDLRFPELYVALARSSGCHAILAPSAFTRPTGAAHWHLLLRARAVESQAYVLAAAQSGTHNEKRASYGARPASADLRAVAVEAPGAARGAGADEFVRRRALGRGVRAAPPADLRALARARGAPVKGDAVHGCGVDRAAARALVHCERVALADGRVARAPLPADMAFLEDADARRDLRRDGSTTCFREVHGAADGAPPNLAVDRYGSHLLVQRPEEVSARATNVAAALGGASRTLSVDCDRKWLAYEAKSLAYNGVANPTVDVGGRPFPKHDAIYGDCFAWLRRLANRGETFDVVMLDPPSTSTVNGKRWSAQRDYGALAALCAPLVNPDGGLLCCTTNARKLRPRKFARVCSAALDDFAADRGLSIVLDRVVPPAVDYPVLAGQSPEVKNLVFRFERR</sequence>
<dbReference type="InterPro" id="IPR036526">
    <property type="entry name" value="C-N_Hydrolase_sf"/>
</dbReference>
<dbReference type="EMBL" id="JBBJCI010000125">
    <property type="protein sequence ID" value="KAK7247841.1"/>
    <property type="molecule type" value="Genomic_DNA"/>
</dbReference>
<keyword evidence="3" id="KW-1185">Reference proteome</keyword>
<dbReference type="SUPFAM" id="SSF56317">
    <property type="entry name" value="Carbon-nitrogen hydrolase"/>
    <property type="match status" value="1"/>
</dbReference>
<dbReference type="Gene3D" id="3.40.50.150">
    <property type="entry name" value="Vaccinia Virus protein VP39"/>
    <property type="match status" value="1"/>
</dbReference>
<name>A0ABR1G3B9_AURAN</name>
<gene>
    <name evidence="2" type="primary">NIT1</name>
    <name evidence="2" type="ORF">SO694_00120030</name>
</gene>
<comment type="caution">
    <text evidence="2">The sequence shown here is derived from an EMBL/GenBank/DDBJ whole genome shotgun (WGS) entry which is preliminary data.</text>
</comment>
<dbReference type="Proteomes" id="UP001363151">
    <property type="component" value="Unassembled WGS sequence"/>
</dbReference>
<evidence type="ECO:0000313" key="2">
    <source>
        <dbReference type="EMBL" id="KAK7247841.1"/>
    </source>
</evidence>
<dbReference type="InterPro" id="IPR029063">
    <property type="entry name" value="SAM-dependent_MTases_sf"/>
</dbReference>
<accession>A0ABR1G3B9</accession>